<dbReference type="Pfam" id="PF12698">
    <property type="entry name" value="ABC2_membrane_3"/>
    <property type="match status" value="1"/>
</dbReference>
<reference evidence="8 9" key="1">
    <citation type="submission" date="2018-08" db="EMBL/GenBank/DDBJ databases">
        <title>Whole genome sequence analysis of Dermacoccus abyssi bacteria isolated from Deep Mariana trench Micromonospora spp reveals genes involved in the environmental adaptation and production of secondary metabolites.</title>
        <authorList>
            <person name="Abdel-Mageed W.M."/>
            <person name="Lehri B."/>
            <person name="Nouioui I."/>
            <person name="Goodfellow I."/>
            <person name="Jaspars M."/>
            <person name="Karlyshev A."/>
        </authorList>
    </citation>
    <scope>NUCLEOTIDE SEQUENCE [LARGE SCALE GENOMIC DNA]</scope>
    <source>
        <strain evidence="8 9">MT1.1</strain>
    </source>
</reference>
<feature type="region of interest" description="Disordered" evidence="5">
    <location>
        <begin position="370"/>
        <end position="428"/>
    </location>
</feature>
<proteinExistence type="predicted"/>
<feature type="transmembrane region" description="Helical" evidence="6">
    <location>
        <begin position="201"/>
        <end position="220"/>
    </location>
</feature>
<organism evidence="8 9">
    <name type="scientific">Dermacoccus abyssi</name>
    <dbReference type="NCBI Taxonomy" id="322596"/>
    <lineage>
        <taxon>Bacteria</taxon>
        <taxon>Bacillati</taxon>
        <taxon>Actinomycetota</taxon>
        <taxon>Actinomycetes</taxon>
        <taxon>Micrococcales</taxon>
        <taxon>Dermacoccaceae</taxon>
        <taxon>Dermacoccus</taxon>
    </lineage>
</organism>
<keyword evidence="3 6" id="KW-1133">Transmembrane helix</keyword>
<comment type="subcellular location">
    <subcellularLocation>
        <location evidence="1">Membrane</location>
        <topology evidence="1">Multi-pass membrane protein</topology>
    </subcellularLocation>
</comment>
<evidence type="ECO:0000256" key="2">
    <source>
        <dbReference type="ARBA" id="ARBA00022692"/>
    </source>
</evidence>
<evidence type="ECO:0000259" key="7">
    <source>
        <dbReference type="Pfam" id="PF12698"/>
    </source>
</evidence>
<evidence type="ECO:0000256" key="1">
    <source>
        <dbReference type="ARBA" id="ARBA00004141"/>
    </source>
</evidence>
<dbReference type="GO" id="GO:0016020">
    <property type="term" value="C:membrane"/>
    <property type="evidence" value="ECO:0007669"/>
    <property type="project" value="UniProtKB-SubCell"/>
</dbReference>
<feature type="compositionally biased region" description="Acidic residues" evidence="5">
    <location>
        <begin position="390"/>
        <end position="404"/>
    </location>
</feature>
<dbReference type="InterPro" id="IPR013525">
    <property type="entry name" value="ABC2_TM"/>
</dbReference>
<accession>A0A417Z4I1</accession>
<evidence type="ECO:0000256" key="4">
    <source>
        <dbReference type="ARBA" id="ARBA00023136"/>
    </source>
</evidence>
<protein>
    <submittedName>
        <fullName evidence="8">ABC transporter permease</fullName>
    </submittedName>
</protein>
<comment type="caution">
    <text evidence="8">The sequence shown here is derived from an EMBL/GenBank/DDBJ whole genome shotgun (WGS) entry which is preliminary data.</text>
</comment>
<feature type="transmembrane region" description="Helical" evidence="6">
    <location>
        <begin position="24"/>
        <end position="45"/>
    </location>
</feature>
<feature type="transmembrane region" description="Helical" evidence="6">
    <location>
        <begin position="321"/>
        <end position="339"/>
    </location>
</feature>
<feature type="domain" description="ABC-2 type transporter transmembrane" evidence="7">
    <location>
        <begin position="24"/>
        <end position="336"/>
    </location>
</feature>
<feature type="compositionally biased region" description="Basic and acidic residues" evidence="5">
    <location>
        <begin position="370"/>
        <end position="389"/>
    </location>
</feature>
<keyword evidence="2 6" id="KW-0812">Transmembrane</keyword>
<dbReference type="Proteomes" id="UP000285376">
    <property type="component" value="Unassembled WGS sequence"/>
</dbReference>
<sequence length="428" mass="45401">MSQPAPASAHDDHKQFIRTMVPRMIILAIMCVVVQALMGLSYMGAFGKPDPKNAPFLVVSHHEGNAGYIANKLNAVEGDPVRATITTDEKAALQQVREGKVVGVYVFNPSKTEKNPTDHLYYASAQGASRAQVAQTVGQNVAKNAERGLKTHDIVKAAPDDTRGTAAFYLVLAWLVGAYLLPSAMTTAVGTRARSALGARLRLGLFAAYAIVSGIVGTAIAQYGLDALRGDFWPIALMGAALVFAVSTFTYGLTSMFGTVGIGLSILIFVILGNPSAGGAFAYDVLPEPWRTVGPYLPNGAGVDAVRSLSYFGGVDLERPLWVVLAWAVAGLWMIWMVGNNTYRFSPQGVSEIEDDSVGVVGEFVEHHLPSHSEADASEAREPAEKDAGDADTADDTDVDADSDAGDHPAPRGRHAAPEPDESPRHDG</sequence>
<evidence type="ECO:0000256" key="3">
    <source>
        <dbReference type="ARBA" id="ARBA00022989"/>
    </source>
</evidence>
<feature type="compositionally biased region" description="Basic and acidic residues" evidence="5">
    <location>
        <begin position="405"/>
        <end position="428"/>
    </location>
</feature>
<dbReference type="AlphaFoldDB" id="A0A417Z4I1"/>
<feature type="transmembrane region" description="Helical" evidence="6">
    <location>
        <begin position="166"/>
        <end position="189"/>
    </location>
</feature>
<dbReference type="GO" id="GO:0140359">
    <property type="term" value="F:ABC-type transporter activity"/>
    <property type="evidence" value="ECO:0007669"/>
    <property type="project" value="InterPro"/>
</dbReference>
<dbReference type="EMBL" id="QWLM01000009">
    <property type="protein sequence ID" value="RHW45519.1"/>
    <property type="molecule type" value="Genomic_DNA"/>
</dbReference>
<name>A0A417Z4I1_9MICO</name>
<evidence type="ECO:0000313" key="8">
    <source>
        <dbReference type="EMBL" id="RHW45519.1"/>
    </source>
</evidence>
<evidence type="ECO:0000256" key="5">
    <source>
        <dbReference type="SAM" id="MobiDB-lite"/>
    </source>
</evidence>
<gene>
    <name evidence="8" type="ORF">D1832_09025</name>
</gene>
<dbReference type="RefSeq" id="WP_118913575.1">
    <property type="nucleotide sequence ID" value="NZ_CBCRVH010000010.1"/>
</dbReference>
<feature type="transmembrane region" description="Helical" evidence="6">
    <location>
        <begin position="260"/>
        <end position="283"/>
    </location>
</feature>
<evidence type="ECO:0000313" key="9">
    <source>
        <dbReference type="Proteomes" id="UP000285376"/>
    </source>
</evidence>
<evidence type="ECO:0000256" key="6">
    <source>
        <dbReference type="SAM" id="Phobius"/>
    </source>
</evidence>
<keyword evidence="4 6" id="KW-0472">Membrane</keyword>
<feature type="transmembrane region" description="Helical" evidence="6">
    <location>
        <begin position="232"/>
        <end position="253"/>
    </location>
</feature>